<dbReference type="PANTHER" id="PTHR10357">
    <property type="entry name" value="ALPHA-AMYLASE FAMILY MEMBER"/>
    <property type="match status" value="1"/>
</dbReference>
<reference evidence="7 8" key="1">
    <citation type="submission" date="2019-10" db="EMBL/GenBank/DDBJ databases">
        <title>Draft Genome Sequence of Cytophagaceae sp. SJW1-29.</title>
        <authorList>
            <person name="Choi A."/>
        </authorList>
    </citation>
    <scope>NUCLEOTIDE SEQUENCE [LARGE SCALE GENOMIC DNA]</scope>
    <source>
        <strain evidence="7 8">SJW1-29</strain>
    </source>
</reference>
<dbReference type="InterPro" id="IPR006046">
    <property type="entry name" value="Alpha_amylase"/>
</dbReference>
<dbReference type="InterPro" id="IPR045857">
    <property type="entry name" value="O16G_dom_2"/>
</dbReference>
<feature type="domain" description="Glycosyl hydrolase family 13 catalytic" evidence="6">
    <location>
        <begin position="10"/>
        <end position="383"/>
    </location>
</feature>
<gene>
    <name evidence="7" type="ORF">GBK04_05695</name>
</gene>
<dbReference type="InterPro" id="IPR017853">
    <property type="entry name" value="GH"/>
</dbReference>
<dbReference type="AlphaFoldDB" id="A0A7C9B8R8"/>
<keyword evidence="2 5" id="KW-0378">Hydrolase</keyword>
<organism evidence="7 8">
    <name type="scientific">Salmonirosea aquatica</name>
    <dbReference type="NCBI Taxonomy" id="2654236"/>
    <lineage>
        <taxon>Bacteria</taxon>
        <taxon>Pseudomonadati</taxon>
        <taxon>Bacteroidota</taxon>
        <taxon>Cytophagia</taxon>
        <taxon>Cytophagales</taxon>
        <taxon>Spirosomataceae</taxon>
        <taxon>Salmonirosea</taxon>
    </lineage>
</organism>
<dbReference type="GO" id="GO:0009313">
    <property type="term" value="P:oligosaccharide catabolic process"/>
    <property type="evidence" value="ECO:0007669"/>
    <property type="project" value="TreeGrafter"/>
</dbReference>
<keyword evidence="8" id="KW-1185">Reference proteome</keyword>
<evidence type="ECO:0000256" key="3">
    <source>
        <dbReference type="ARBA" id="ARBA00023295"/>
    </source>
</evidence>
<dbReference type="Pfam" id="PF23915">
    <property type="entry name" value="SusG_C"/>
    <property type="match status" value="1"/>
</dbReference>
<evidence type="ECO:0000256" key="2">
    <source>
        <dbReference type="ARBA" id="ARBA00022801"/>
    </source>
</evidence>
<comment type="caution">
    <text evidence="7">The sequence shown here is derived from an EMBL/GenBank/DDBJ whole genome shotgun (WGS) entry which is preliminary data.</text>
</comment>
<dbReference type="Gene3D" id="3.90.400.10">
    <property type="entry name" value="Oligo-1,6-glucosidase, Domain 2"/>
    <property type="match status" value="1"/>
</dbReference>
<dbReference type="SMART" id="SM00642">
    <property type="entry name" value="Aamy"/>
    <property type="match status" value="1"/>
</dbReference>
<proteinExistence type="inferred from homology"/>
<dbReference type="Proteomes" id="UP000479293">
    <property type="component" value="Unassembled WGS sequence"/>
</dbReference>
<dbReference type="EC" id="3.2.1.1" evidence="5"/>
<sequence>MSTLPKVCYEIFVRSFCDSNGDGIGDLNGIASKLDYLHDLGVEALWLTPIHPSSTYHKYDVQDYTAIDPEYGSLDDFRRLLAGVHQRGMKLYMDLVVNHTSVHHPWFEQARLDANSPYRNYYWWMTQDRIDALGVAQREQTADAHEINPWHANPGDPERYYAMFWKGMPDLNYDSEGLREDVYGIVRYWLTEVGVDGFRLDAARHIYPPWLREKNIEFWEEFGQVVRQANPDAYTVGEVWAKAEEVAPYFKGLKANFHFDLSFAIQRIIATGKDAGLVEALMRDYRLFGTHNPDFVDATMLTNHDQVRIGSVADGNLDKMKLAAAMLLTLPGQPYIYYGEEIGMLGRKPDERIREPFLWTDRRDDPDRPRWIKPLYSRRAAVRAVSLQVPDPDSLLNHYKRLIALRKQHPALAQIVRPNLRPALGYDRKIIAYYRTHPTEPVLVIHNISGRTKLIKFGEEESSFNRILFQTQGTPTLSGSRLRLTAYSSIVLGK</sequence>
<accession>A0A7C9B8R8</accession>
<dbReference type="SUPFAM" id="SSF51011">
    <property type="entry name" value="Glycosyl hydrolase domain"/>
    <property type="match status" value="1"/>
</dbReference>
<evidence type="ECO:0000313" key="8">
    <source>
        <dbReference type="Proteomes" id="UP000479293"/>
    </source>
</evidence>
<dbReference type="GO" id="GO:0004556">
    <property type="term" value="F:alpha-amylase activity"/>
    <property type="evidence" value="ECO:0007669"/>
    <property type="project" value="UniProtKB-UniRule"/>
</dbReference>
<keyword evidence="3 5" id="KW-0326">Glycosidase</keyword>
<dbReference type="PRINTS" id="PR00110">
    <property type="entry name" value="ALPHAAMYLASE"/>
</dbReference>
<evidence type="ECO:0000256" key="4">
    <source>
        <dbReference type="RuleBase" id="RU003615"/>
    </source>
</evidence>
<protein>
    <recommendedName>
        <fullName evidence="5">Alpha-amylase</fullName>
        <ecNumber evidence="5">3.2.1.1</ecNumber>
    </recommendedName>
</protein>
<evidence type="ECO:0000256" key="1">
    <source>
        <dbReference type="ARBA" id="ARBA00008061"/>
    </source>
</evidence>
<dbReference type="CDD" id="cd11316">
    <property type="entry name" value="AmyAc_bac2_AmyA"/>
    <property type="match status" value="1"/>
</dbReference>
<dbReference type="Gene3D" id="2.60.40.1180">
    <property type="entry name" value="Golgi alpha-mannosidase II"/>
    <property type="match status" value="1"/>
</dbReference>
<dbReference type="SUPFAM" id="SSF51445">
    <property type="entry name" value="(Trans)glycosidases"/>
    <property type="match status" value="1"/>
</dbReference>
<comment type="similarity">
    <text evidence="1 4">Belongs to the glycosyl hydrolase 13 family.</text>
</comment>
<keyword evidence="5" id="KW-0119">Carbohydrate metabolism</keyword>
<comment type="catalytic activity">
    <reaction evidence="5">
        <text>Endohydrolysis of (1-&gt;4)-alpha-D-glucosidic linkages in polysaccharides containing three or more (1-&gt;4)-alpha-linked D-glucose units.</text>
        <dbReference type="EC" id="3.2.1.1"/>
    </reaction>
</comment>
<dbReference type="InterPro" id="IPR006047">
    <property type="entry name" value="GH13_cat_dom"/>
</dbReference>
<dbReference type="InterPro" id="IPR013780">
    <property type="entry name" value="Glyco_hydro_b"/>
</dbReference>
<dbReference type="Gene3D" id="3.20.20.80">
    <property type="entry name" value="Glycosidases"/>
    <property type="match status" value="1"/>
</dbReference>
<dbReference type="EMBL" id="WHLY01000002">
    <property type="protein sequence ID" value="MPR32862.1"/>
    <property type="molecule type" value="Genomic_DNA"/>
</dbReference>
<evidence type="ECO:0000313" key="7">
    <source>
        <dbReference type="EMBL" id="MPR32862.1"/>
    </source>
</evidence>
<dbReference type="InterPro" id="IPR056300">
    <property type="entry name" value="SusG-like_C"/>
</dbReference>
<evidence type="ECO:0000259" key="6">
    <source>
        <dbReference type="SMART" id="SM00642"/>
    </source>
</evidence>
<dbReference type="PANTHER" id="PTHR10357:SF179">
    <property type="entry name" value="NEUTRAL AND BASIC AMINO ACID TRANSPORT PROTEIN RBAT"/>
    <property type="match status" value="1"/>
</dbReference>
<dbReference type="GO" id="GO:0043169">
    <property type="term" value="F:cation binding"/>
    <property type="evidence" value="ECO:0007669"/>
    <property type="project" value="InterPro"/>
</dbReference>
<dbReference type="RefSeq" id="WP_152757667.1">
    <property type="nucleotide sequence ID" value="NZ_WHLY01000002.1"/>
</dbReference>
<dbReference type="Pfam" id="PF00128">
    <property type="entry name" value="Alpha-amylase"/>
    <property type="match status" value="1"/>
</dbReference>
<name>A0A7C9B8R8_9BACT</name>
<evidence type="ECO:0000256" key="5">
    <source>
        <dbReference type="RuleBase" id="RU361134"/>
    </source>
</evidence>